<keyword evidence="4" id="KW-1185">Reference proteome</keyword>
<dbReference type="InterPro" id="IPR017592">
    <property type="entry name" value="Pilus_assmbl_Flp-typ_CpaB"/>
</dbReference>
<name>A0AA37RPT9_9GAMM</name>
<dbReference type="Pfam" id="PF16976">
    <property type="entry name" value="RcpC"/>
    <property type="match status" value="1"/>
</dbReference>
<dbReference type="Pfam" id="PF08666">
    <property type="entry name" value="SAF"/>
    <property type="match status" value="1"/>
</dbReference>
<proteinExistence type="predicted"/>
<evidence type="ECO:0000259" key="2">
    <source>
        <dbReference type="SMART" id="SM00858"/>
    </source>
</evidence>
<dbReference type="NCBIfam" id="TIGR03177">
    <property type="entry name" value="pilus_cpaB"/>
    <property type="match status" value="1"/>
</dbReference>
<comment type="caution">
    <text evidence="3">The sequence shown here is derived from an EMBL/GenBank/DDBJ whole genome shotgun (WGS) entry which is preliminary data.</text>
</comment>
<reference evidence="3" key="2">
    <citation type="submission" date="2023-01" db="EMBL/GenBank/DDBJ databases">
        <title>Draft genome sequence of Paraferrimonas sedimenticola strain NBRC 101628.</title>
        <authorList>
            <person name="Sun Q."/>
            <person name="Mori K."/>
        </authorList>
    </citation>
    <scope>NUCLEOTIDE SEQUENCE</scope>
    <source>
        <strain evidence="3">NBRC 101628</strain>
    </source>
</reference>
<protein>
    <submittedName>
        <fullName evidence="3">Flp pilus assembly protein CpaB</fullName>
    </submittedName>
</protein>
<accession>A0AA37RPT9</accession>
<evidence type="ECO:0000313" key="3">
    <source>
        <dbReference type="EMBL" id="GLP94898.1"/>
    </source>
</evidence>
<organism evidence="3 4">
    <name type="scientific">Paraferrimonas sedimenticola</name>
    <dbReference type="NCBI Taxonomy" id="375674"/>
    <lineage>
        <taxon>Bacteria</taxon>
        <taxon>Pseudomonadati</taxon>
        <taxon>Pseudomonadota</taxon>
        <taxon>Gammaproteobacteria</taxon>
        <taxon>Alteromonadales</taxon>
        <taxon>Ferrimonadaceae</taxon>
        <taxon>Paraferrimonas</taxon>
    </lineage>
</organism>
<feature type="domain" description="SAF" evidence="2">
    <location>
        <begin position="41"/>
        <end position="103"/>
    </location>
</feature>
<feature type="region of interest" description="Disordered" evidence="1">
    <location>
        <begin position="236"/>
        <end position="258"/>
    </location>
</feature>
<dbReference type="InterPro" id="IPR013974">
    <property type="entry name" value="SAF"/>
</dbReference>
<evidence type="ECO:0000256" key="1">
    <source>
        <dbReference type="SAM" id="MobiDB-lite"/>
    </source>
</evidence>
<evidence type="ECO:0000313" key="4">
    <source>
        <dbReference type="Proteomes" id="UP001161422"/>
    </source>
</evidence>
<dbReference type="AlphaFoldDB" id="A0AA37RPT9"/>
<dbReference type="Proteomes" id="UP001161422">
    <property type="component" value="Unassembled WGS sequence"/>
</dbReference>
<dbReference type="SMART" id="SM00858">
    <property type="entry name" value="SAF"/>
    <property type="match status" value="1"/>
</dbReference>
<dbReference type="InterPro" id="IPR031571">
    <property type="entry name" value="RcpC_dom"/>
</dbReference>
<dbReference type="EMBL" id="BSNC01000001">
    <property type="protein sequence ID" value="GLP94898.1"/>
    <property type="molecule type" value="Genomic_DNA"/>
</dbReference>
<dbReference type="RefSeq" id="WP_095506261.1">
    <property type="nucleotide sequence ID" value="NZ_BSNC01000001.1"/>
</dbReference>
<sequence length="275" mass="29630">MSRNFLFFVFLLSVVFGLGAIFIADNWLLNDAGIQQNGEEEQVVSVTVNVPTGTLLDAKHLSTKSVPKSLVPEGAVTNIDEVLNKVVKHPMYAGDIVRQQRIVALGEGSALASLISENMRAITIRVNDIVGVAGFLLPGDRVDILNTFQRQHSKVNTEVVLSNIKILAVDQRSSSDENKPVLVRAVTVEVDLSQAEILLNARSKGGLQLALRNPTDDNPVSIATDYELVEAQTATATVEDASEVEPGNAQPQSISPRQKVEIIRGVAQESVQVGS</sequence>
<dbReference type="CDD" id="cd11614">
    <property type="entry name" value="SAF_CpaB_FlgA_like"/>
    <property type="match status" value="1"/>
</dbReference>
<gene>
    <name evidence="3" type="ORF">GCM10007895_02040</name>
</gene>
<reference evidence="3" key="1">
    <citation type="journal article" date="2014" name="Int. J. Syst. Evol. Microbiol.">
        <title>Complete genome sequence of Corynebacterium casei LMG S-19264T (=DSM 44701T), isolated from a smear-ripened cheese.</title>
        <authorList>
            <consortium name="US DOE Joint Genome Institute (JGI-PGF)"/>
            <person name="Walter F."/>
            <person name="Albersmeier A."/>
            <person name="Kalinowski J."/>
            <person name="Ruckert C."/>
        </authorList>
    </citation>
    <scope>NUCLEOTIDE SEQUENCE</scope>
    <source>
        <strain evidence="3">NBRC 101628</strain>
    </source>
</reference>